<dbReference type="RefSeq" id="WP_159621210.1">
    <property type="nucleotide sequence ID" value="NZ_CP063169.1"/>
</dbReference>
<accession>A0A7M1SV94</accession>
<organism evidence="2 3">
    <name type="scientific">Ruania alkalisoli</name>
    <dbReference type="NCBI Taxonomy" id="2779775"/>
    <lineage>
        <taxon>Bacteria</taxon>
        <taxon>Bacillati</taxon>
        <taxon>Actinomycetota</taxon>
        <taxon>Actinomycetes</taxon>
        <taxon>Micrococcales</taxon>
        <taxon>Ruaniaceae</taxon>
        <taxon>Ruania</taxon>
    </lineage>
</organism>
<dbReference type="Proteomes" id="UP000593758">
    <property type="component" value="Chromosome"/>
</dbReference>
<proteinExistence type="predicted"/>
<dbReference type="KEGG" id="halt:IM660_03940"/>
<dbReference type="EMBL" id="CP063169">
    <property type="protein sequence ID" value="QOR71455.1"/>
    <property type="molecule type" value="Genomic_DNA"/>
</dbReference>
<name>A0A7M1SV94_9MICO</name>
<evidence type="ECO:0000313" key="3">
    <source>
        <dbReference type="Proteomes" id="UP000593758"/>
    </source>
</evidence>
<sequence length="122" mass="13058">MKFVTKLLAILAFVAGVSVIAPAPAQAADLNDAVIANSSSSTHAFVVCRDWASNGTCAYGSPRGWLYPGQNTQSKFGWADADGFHVDAGCRAYLGQGRTAYGPQWVKMYGSWGLTQTVNYRC</sequence>
<dbReference type="AlphaFoldDB" id="A0A7M1SV94"/>
<feature type="signal peptide" evidence="1">
    <location>
        <begin position="1"/>
        <end position="27"/>
    </location>
</feature>
<feature type="chain" id="PRO_5032756497" evidence="1">
    <location>
        <begin position="28"/>
        <end position="122"/>
    </location>
</feature>
<keyword evidence="3" id="KW-1185">Reference proteome</keyword>
<reference evidence="2" key="1">
    <citation type="submission" date="2020-10" db="EMBL/GenBank/DDBJ databases">
        <title>Haloactinobacterium sp. RN3S43, a bacterium isolated from saline soil.</title>
        <authorList>
            <person name="Sun J.-Q."/>
        </authorList>
    </citation>
    <scope>NUCLEOTIDE SEQUENCE [LARGE SCALE GENOMIC DNA]</scope>
    <source>
        <strain evidence="2">RN3S43</strain>
    </source>
</reference>
<keyword evidence="1" id="KW-0732">Signal</keyword>
<evidence type="ECO:0000256" key="1">
    <source>
        <dbReference type="SAM" id="SignalP"/>
    </source>
</evidence>
<protein>
    <submittedName>
        <fullName evidence="2">Uncharacterized protein</fullName>
    </submittedName>
</protein>
<gene>
    <name evidence="2" type="ORF">IM660_03940</name>
</gene>
<evidence type="ECO:0000313" key="2">
    <source>
        <dbReference type="EMBL" id="QOR71455.1"/>
    </source>
</evidence>